<sequence>MTFRPALVIVDVQEDFCPPNGALAVAGGRDIVPAINELLALPFALRVATKDFHPPDHISFASMHAAPNNQPFVSKATITNPLNPAETLDTQLWPDHCVQGTPGAELLPELDLGRVDRVVEKGQDRRVEMYSAFADPFPSHCAQSDLAATLKGAGITDVFVAGLAADYCVRFTALDAQKHGFQTWVVGEATKAVDPSALDDVYRGYAEAGVRVIGSARSSIEETRSDEVAEDETVVDAEQGSSTSRQCCTEEELADIALYRSALAHHSTAASGSRPEPRDAADLHPRATVDAGAHYQVSRILRLPVAICMLTTHSFMAHPETLLPLTKIEDPVERFVAVTKFYLSGWHIKPPGVKKPLNPILGEIFTGYWDYPDGTKGYYISEQTSHHPPKSSYFFMAPEHHIRIDGTLKPRSKFLGNSAASMMEGIAVLRFLNTGERFFITQPNIYVRGILFGTMKYELGDHAYVRCPETGMVADVEFKTKGYFSGAYNAIGGYIKDKNGKNLFELSGSWNEDMHIKDLTTGKKELFFDASRTRHTPPKARPLDEQDERESQRLWHDVTEAVKRKDQETATTAKAKIEDRQREEAALRANDNVDWHPQLFRATRGGPGGSEEGEEDLDWIISAKIDGQTPEEQAKQILQIHAVLPGQKPDKQFSIPQRNNSIQQGSSQPTDQPHPEQTANGALLEEPEQQRVLAQQGAQQQSVKHDEQQYAKEEPQVQQVQQQLASVDLNQPTPQAPSQNGHDSISFNPYQPDSAHAPPPAQTQPADSQNPETNPPSKLLHSNPASEPQRDDKLRRKDSETQEEDEFHDAHSRKSVLCSRGFVICEQDQLPYDCVAAATEQATDIAVWQTNVDRSPNTDMTLGWCITPARRYEARDCTNGRQITTIKLSFVLIHLFELHLPSQVSASAAQPRNRGLSVSLGHGVSYSGVYLRCCTPDLCSLRFSPVPSRATASVESKRHLRFHRQSFAVSNPISVSFNMRTATSIAALAFALLQGADAFNAAKSRDFNLLADMGLNPDGSSIEAATAANIARSLHIGTTVKDSSVDLTTRQAPEEIAEEFVSLKLDHFGKGKDTFNNRFWVAESGYKPGGPVFIYDVGEADASGNWKFRLQNETSFFKQIVDQFGGVGIVWEHRFYGKSTPAPINLDTPAETFTYHTTEQSLADVDQFAKQFKRKNINATLTPDKTPWIFIGGSYPAMRAAFIRDKYPDTIYAGYASSAPVQASVDQSFYFDPVHRGMNRYGFGNCTQDIKAAIKYIDHTFDTDRSASAKLKEQFLGKGAASNSHATFADALTTIFYLWQSYGVDGGAGSLRNFCDWIETDPETKTLAPASGWAKTKATSRPPAPAPKTSPATAT</sequence>
<proteinExistence type="predicted"/>
<reference evidence="1" key="1">
    <citation type="submission" date="2022-11" db="EMBL/GenBank/DDBJ databases">
        <title>Genome Sequence of Boeremia exigua.</title>
        <authorList>
            <person name="Buettner E."/>
        </authorList>
    </citation>
    <scope>NUCLEOTIDE SEQUENCE</scope>
    <source>
        <strain evidence="1">CU02</strain>
    </source>
</reference>
<dbReference type="EMBL" id="JAPHNI010001209">
    <property type="protein sequence ID" value="KAJ8106305.1"/>
    <property type="molecule type" value="Genomic_DNA"/>
</dbReference>
<accession>A0ACC2HTT0</accession>
<gene>
    <name evidence="1" type="ORF">OPT61_g9623</name>
</gene>
<name>A0ACC2HTT0_9PLEO</name>
<evidence type="ECO:0000313" key="1">
    <source>
        <dbReference type="EMBL" id="KAJ8106305.1"/>
    </source>
</evidence>
<organism evidence="1 2">
    <name type="scientific">Boeremia exigua</name>
    <dbReference type="NCBI Taxonomy" id="749465"/>
    <lineage>
        <taxon>Eukaryota</taxon>
        <taxon>Fungi</taxon>
        <taxon>Dikarya</taxon>
        <taxon>Ascomycota</taxon>
        <taxon>Pezizomycotina</taxon>
        <taxon>Dothideomycetes</taxon>
        <taxon>Pleosporomycetidae</taxon>
        <taxon>Pleosporales</taxon>
        <taxon>Pleosporineae</taxon>
        <taxon>Didymellaceae</taxon>
        <taxon>Boeremia</taxon>
    </lineage>
</organism>
<evidence type="ECO:0000313" key="2">
    <source>
        <dbReference type="Proteomes" id="UP001153331"/>
    </source>
</evidence>
<keyword evidence="2" id="KW-1185">Reference proteome</keyword>
<dbReference type="Proteomes" id="UP001153331">
    <property type="component" value="Unassembled WGS sequence"/>
</dbReference>
<protein>
    <submittedName>
        <fullName evidence="1">Uncharacterized protein</fullName>
    </submittedName>
</protein>
<comment type="caution">
    <text evidence="1">The sequence shown here is derived from an EMBL/GenBank/DDBJ whole genome shotgun (WGS) entry which is preliminary data.</text>
</comment>